<dbReference type="Pfam" id="PF12874">
    <property type="entry name" value="zf-met"/>
    <property type="match status" value="1"/>
</dbReference>
<dbReference type="PANTHER" id="PTHR12786:SF2">
    <property type="entry name" value="SPLICING FACTOR 3A SUBUNIT 3"/>
    <property type="match status" value="1"/>
</dbReference>
<keyword evidence="4 7" id="KW-0863">Zinc-finger</keyword>
<dbReference type="PANTHER" id="PTHR12786">
    <property type="entry name" value="SPLICING FACTOR SF3A-RELATED"/>
    <property type="match status" value="1"/>
</dbReference>
<dbReference type="Pfam" id="PF11931">
    <property type="entry name" value="SF3a60_Prp9_C"/>
    <property type="match status" value="1"/>
</dbReference>
<evidence type="ECO:0008006" key="13">
    <source>
        <dbReference type="Google" id="ProtNLM"/>
    </source>
</evidence>
<evidence type="ECO:0000256" key="1">
    <source>
        <dbReference type="ARBA" id="ARBA00004123"/>
    </source>
</evidence>
<comment type="subcellular location">
    <subcellularLocation>
        <location evidence="1">Nucleus</location>
    </subcellularLocation>
</comment>
<evidence type="ECO:0000313" key="11">
    <source>
        <dbReference type="EMBL" id="KGG50855.1"/>
    </source>
</evidence>
<gene>
    <name evidence="11" type="ORF">DI09_52p80</name>
</gene>
<comment type="similarity">
    <text evidence="2">Belongs to the SF3A3 family.</text>
</comment>
<evidence type="ECO:0000259" key="10">
    <source>
        <dbReference type="PROSITE" id="PS50171"/>
    </source>
</evidence>
<evidence type="ECO:0000256" key="5">
    <source>
        <dbReference type="ARBA" id="ARBA00022833"/>
    </source>
</evidence>
<dbReference type="GeneID" id="25260265"/>
<comment type="caution">
    <text evidence="11">The sequence shown here is derived from an EMBL/GenBank/DDBJ whole genome shotgun (WGS) entry which is preliminary data.</text>
</comment>
<protein>
    <recommendedName>
        <fullName evidence="13">Matrin-type domain-containing protein</fullName>
    </recommendedName>
</protein>
<keyword evidence="6" id="KW-0539">Nucleus</keyword>
<dbReference type="GO" id="GO:0008270">
    <property type="term" value="F:zinc ion binding"/>
    <property type="evidence" value="ECO:0007669"/>
    <property type="project" value="UniProtKB-KW"/>
</dbReference>
<dbReference type="InterPro" id="IPR024598">
    <property type="entry name" value="SF3a60/Prp9_C"/>
</dbReference>
<dbReference type="Proteomes" id="UP000029725">
    <property type="component" value="Unassembled WGS sequence"/>
</dbReference>
<dbReference type="GO" id="GO:0005681">
    <property type="term" value="C:spliceosomal complex"/>
    <property type="evidence" value="ECO:0007669"/>
    <property type="project" value="InterPro"/>
</dbReference>
<keyword evidence="3" id="KW-0479">Metal-binding</keyword>
<evidence type="ECO:0000256" key="8">
    <source>
        <dbReference type="SAM" id="MobiDB-lite"/>
    </source>
</evidence>
<dbReference type="SMART" id="SM00355">
    <property type="entry name" value="ZnF_C2H2"/>
    <property type="match status" value="2"/>
</dbReference>
<sequence>MMQCSIFEQQRRALETIDLTEYLISELLMRKQKKRQIHEQLAQEHSIRRLLDNSLISADFLIKSFGLQDSSDSNPYIMERGKELSLLETNVEMSEFYSRLRTIKEDLRSHADEPAMPLMDELLAIKDIEIGIEAMFSGDEGFGRFLDLNASHLEFVNLKDIGNVDYLTYLDRISSFENIPKETKKSSAYLNYLEDLSTYLRSFILRAKPLMDVEFLHSKINAEFVKLVQSGALQFTSAYSCSVCSRSFEKETVYMAHLNSPKHMKKAAHALSAHKTEKLPNRDEITSKLEFHIHYYFDNVLALELSSTKGNIERKQSSTISELDSRHRHGMTNGDDDNVEELDTNALKHDLEKFEAQLTKAQEEKLYNPLKLPLGWDGKPIPYWLYKLHGLGVSYSCEICGNYIYMGRRVFDKHFQEWRHSYGMKCLGIPNTRHFQDITAIADAYALWEKIKKSSKVETFKSDTMEEFEDFEGNVYNRKTFEDLHRQGLL</sequence>
<dbReference type="Pfam" id="PF16837">
    <property type="entry name" value="SF3A3"/>
    <property type="match status" value="1"/>
</dbReference>
<feature type="domain" description="C2H2-type" evidence="9">
    <location>
        <begin position="239"/>
        <end position="268"/>
    </location>
</feature>
<dbReference type="PROSITE" id="PS50171">
    <property type="entry name" value="ZF_MATRIN"/>
    <property type="match status" value="1"/>
</dbReference>
<dbReference type="VEuPathDB" id="MicrosporidiaDB:DI09_52p80"/>
<dbReference type="PROSITE" id="PS50157">
    <property type="entry name" value="ZINC_FINGER_C2H2_2"/>
    <property type="match status" value="1"/>
</dbReference>
<evidence type="ECO:0000259" key="9">
    <source>
        <dbReference type="PROSITE" id="PS50157"/>
    </source>
</evidence>
<dbReference type="EMBL" id="JMKJ01000477">
    <property type="protein sequence ID" value="KGG50855.1"/>
    <property type="molecule type" value="Genomic_DNA"/>
</dbReference>
<dbReference type="InterPro" id="IPR013087">
    <property type="entry name" value="Znf_C2H2_type"/>
</dbReference>
<dbReference type="InterPro" id="IPR031774">
    <property type="entry name" value="SF3A3_dom"/>
</dbReference>
<dbReference type="HOGENOM" id="CLU_027160_1_0_1"/>
<keyword evidence="5" id="KW-0862">Zinc</keyword>
<proteinExistence type="inferred from homology"/>
<dbReference type="GO" id="GO:0003723">
    <property type="term" value="F:RNA binding"/>
    <property type="evidence" value="ECO:0007669"/>
    <property type="project" value="InterPro"/>
</dbReference>
<evidence type="ECO:0000256" key="2">
    <source>
        <dbReference type="ARBA" id="ARBA00008776"/>
    </source>
</evidence>
<name>A0A098VPI1_9MICR</name>
<evidence type="ECO:0000256" key="7">
    <source>
        <dbReference type="PROSITE-ProRule" id="PRU00042"/>
    </source>
</evidence>
<dbReference type="InterPro" id="IPR036236">
    <property type="entry name" value="Znf_C2H2_sf"/>
</dbReference>
<dbReference type="Gene3D" id="3.30.160.60">
    <property type="entry name" value="Classic Zinc Finger"/>
    <property type="match status" value="1"/>
</dbReference>
<dbReference type="RefSeq" id="XP_013237306.1">
    <property type="nucleotide sequence ID" value="XM_013381852.1"/>
</dbReference>
<dbReference type="OrthoDB" id="2189371at2759"/>
<reference evidence="11 12" key="1">
    <citation type="submission" date="2014-04" db="EMBL/GenBank/DDBJ databases">
        <title>A new species of microsporidia sheds light on the evolution of extreme parasitism.</title>
        <authorList>
            <person name="Haag K.L."/>
            <person name="James T.Y."/>
            <person name="Larsson R."/>
            <person name="Schaer T.M."/>
            <person name="Refardt D."/>
            <person name="Pombert J.-F."/>
            <person name="Ebert D."/>
        </authorList>
    </citation>
    <scope>NUCLEOTIDE SEQUENCE [LARGE SCALE GENOMIC DNA]</scope>
    <source>
        <strain evidence="11 12">UGP3</strain>
        <tissue evidence="11">Spores</tissue>
    </source>
</reference>
<evidence type="ECO:0000256" key="6">
    <source>
        <dbReference type="ARBA" id="ARBA00023242"/>
    </source>
</evidence>
<dbReference type="InterPro" id="IPR051421">
    <property type="entry name" value="RNA_Proc_DNA_Dmg_Regulator"/>
</dbReference>
<feature type="domain" description="Matrin-type" evidence="10">
    <location>
        <begin position="395"/>
        <end position="426"/>
    </location>
</feature>
<evidence type="ECO:0000256" key="4">
    <source>
        <dbReference type="ARBA" id="ARBA00022771"/>
    </source>
</evidence>
<dbReference type="AlphaFoldDB" id="A0A098VPI1"/>
<dbReference type="GO" id="GO:0000398">
    <property type="term" value="P:mRNA splicing, via spliceosome"/>
    <property type="evidence" value="ECO:0007669"/>
    <property type="project" value="InterPro"/>
</dbReference>
<dbReference type="PROSITE" id="PS00028">
    <property type="entry name" value="ZINC_FINGER_C2H2_1"/>
    <property type="match status" value="1"/>
</dbReference>
<accession>A0A098VPI1</accession>
<evidence type="ECO:0000313" key="12">
    <source>
        <dbReference type="Proteomes" id="UP000029725"/>
    </source>
</evidence>
<dbReference type="InterPro" id="IPR000690">
    <property type="entry name" value="Matrin/U1-C_Znf_C2H2"/>
</dbReference>
<keyword evidence="12" id="KW-1185">Reference proteome</keyword>
<evidence type="ECO:0000256" key="3">
    <source>
        <dbReference type="ARBA" id="ARBA00022723"/>
    </source>
</evidence>
<dbReference type="SUPFAM" id="SSF57667">
    <property type="entry name" value="beta-beta-alpha zinc fingers"/>
    <property type="match status" value="1"/>
</dbReference>
<feature type="region of interest" description="Disordered" evidence="8">
    <location>
        <begin position="316"/>
        <end position="339"/>
    </location>
</feature>
<organism evidence="11 12">
    <name type="scientific">Mitosporidium daphniae</name>
    <dbReference type="NCBI Taxonomy" id="1485682"/>
    <lineage>
        <taxon>Eukaryota</taxon>
        <taxon>Fungi</taxon>
        <taxon>Fungi incertae sedis</taxon>
        <taxon>Microsporidia</taxon>
        <taxon>Mitosporidium</taxon>
    </lineage>
</organism>